<dbReference type="Proteomes" id="UP000182589">
    <property type="component" value="Unassembled WGS sequence"/>
</dbReference>
<organism evidence="1 2">
    <name type="scientific">Alicyclobacillus hesperidum</name>
    <dbReference type="NCBI Taxonomy" id="89784"/>
    <lineage>
        <taxon>Bacteria</taxon>
        <taxon>Bacillati</taxon>
        <taxon>Bacillota</taxon>
        <taxon>Bacilli</taxon>
        <taxon>Bacillales</taxon>
        <taxon>Alicyclobacillaceae</taxon>
        <taxon>Alicyclobacillus</taxon>
    </lineage>
</organism>
<dbReference type="InterPro" id="IPR050490">
    <property type="entry name" value="Bact_solute-bd_prot1"/>
</dbReference>
<dbReference type="Pfam" id="PF13416">
    <property type="entry name" value="SBP_bac_8"/>
    <property type="match status" value="1"/>
</dbReference>
<accession>A0A1H2XKS4</accession>
<dbReference type="PANTHER" id="PTHR43649">
    <property type="entry name" value="ARABINOSE-BINDING PROTEIN-RELATED"/>
    <property type="match status" value="1"/>
</dbReference>
<dbReference type="STRING" id="89784.SAMN04489725_1229"/>
<dbReference type="Gene3D" id="3.40.190.10">
    <property type="entry name" value="Periplasmic binding protein-like II"/>
    <property type="match status" value="1"/>
</dbReference>
<name>A0A1H2XKS4_9BACL</name>
<evidence type="ECO:0000313" key="1">
    <source>
        <dbReference type="EMBL" id="SDW93336.1"/>
    </source>
</evidence>
<dbReference type="EMBL" id="FNOJ01000022">
    <property type="protein sequence ID" value="SDW93336.1"/>
    <property type="molecule type" value="Genomic_DNA"/>
</dbReference>
<dbReference type="AlphaFoldDB" id="A0A1H2XKS4"/>
<evidence type="ECO:0000313" key="2">
    <source>
        <dbReference type="Proteomes" id="UP000182589"/>
    </source>
</evidence>
<dbReference type="SUPFAM" id="SSF53850">
    <property type="entry name" value="Periplasmic binding protein-like II"/>
    <property type="match status" value="1"/>
</dbReference>
<dbReference type="InterPro" id="IPR006059">
    <property type="entry name" value="SBP"/>
</dbReference>
<reference evidence="2" key="1">
    <citation type="submission" date="2016-10" db="EMBL/GenBank/DDBJ databases">
        <authorList>
            <person name="Varghese N."/>
        </authorList>
    </citation>
    <scope>NUCLEOTIDE SEQUENCE [LARGE SCALE GENOMIC DNA]</scope>
    <source>
        <strain evidence="2">DSM 12489</strain>
    </source>
</reference>
<protein>
    <submittedName>
        <fullName evidence="1">ABC-type glycerol-3-phosphate transport system, substrate-binding protein</fullName>
    </submittedName>
</protein>
<sequence>MADTLEVWIVNAYRGSETVNFLQEQLRPFLSAHPSIRIEWRLLTFANALTEYVRAYKQGTPPDVFEFGTTWLPTLARLHMLSTVPSGIMSSRPIAPYLATASRYDERVYGVPWTADTTCFMARKDIIKQFAIDPMRPLSWDQFRHICRKIAENRLYGCQDGRAPRPIYFSCRPERVTLHRMSPWLWSGGFEYPRLHEKPISIMTSPRLQSTLEYIDELMHISGSTTEEARMSNYEGNLSFFLYGHTAFHMTSLFEAIRNVVSGPEPTVNSIPTQVIAMPCGPSGSIPYGGGSMLGVSTATKNQDAAWELVEALQAPTLVAAWTSWIYSLPAIECDFWERYLQSPDIQVLYANMQRARTYPMHPMWGSLERRLAVGLSELMWHLVEFGKNTETFARAVRIDKEINEILSLYWEVEI</sequence>
<dbReference type="RefSeq" id="WP_074693694.1">
    <property type="nucleotide sequence ID" value="NZ_FNOJ01000022.1"/>
</dbReference>
<proteinExistence type="predicted"/>
<dbReference type="PANTHER" id="PTHR43649:SF12">
    <property type="entry name" value="DIACETYLCHITOBIOSE BINDING PROTEIN DASA"/>
    <property type="match status" value="1"/>
</dbReference>
<gene>
    <name evidence="1" type="ORF">SAMN04489725_1229</name>
</gene>
<keyword evidence="2" id="KW-1185">Reference proteome</keyword>